<proteinExistence type="predicted"/>
<evidence type="ECO:0000313" key="3">
    <source>
        <dbReference type="EMBL" id="KAF4353872.1"/>
    </source>
</evidence>
<dbReference type="PANTHER" id="PTHR46444">
    <property type="entry name" value="DCD (DEVELOPMENT AND CELL DEATH) DOMAIN PROTEIN-RELATED"/>
    <property type="match status" value="1"/>
</dbReference>
<feature type="compositionally biased region" description="Low complexity" evidence="1">
    <location>
        <begin position="218"/>
        <end position="243"/>
    </location>
</feature>
<comment type="caution">
    <text evidence="3">The sequence shown here is derived from an EMBL/GenBank/DDBJ whole genome shotgun (WGS) entry which is preliminary data.</text>
</comment>
<organism evidence="3 4">
    <name type="scientific">Cannabis sativa</name>
    <name type="common">Hemp</name>
    <name type="synonym">Marijuana</name>
    <dbReference type="NCBI Taxonomy" id="3483"/>
    <lineage>
        <taxon>Eukaryota</taxon>
        <taxon>Viridiplantae</taxon>
        <taxon>Streptophyta</taxon>
        <taxon>Embryophyta</taxon>
        <taxon>Tracheophyta</taxon>
        <taxon>Spermatophyta</taxon>
        <taxon>Magnoliopsida</taxon>
        <taxon>eudicotyledons</taxon>
        <taxon>Gunneridae</taxon>
        <taxon>Pentapetalae</taxon>
        <taxon>rosids</taxon>
        <taxon>fabids</taxon>
        <taxon>Rosales</taxon>
        <taxon>Cannabaceae</taxon>
        <taxon>Cannabis</taxon>
    </lineage>
</organism>
<gene>
    <name evidence="3" type="ORF">G4B88_009350</name>
</gene>
<evidence type="ECO:0000259" key="2">
    <source>
        <dbReference type="PROSITE" id="PS51222"/>
    </source>
</evidence>
<dbReference type="AlphaFoldDB" id="A0A7J6E693"/>
<evidence type="ECO:0000256" key="1">
    <source>
        <dbReference type="SAM" id="MobiDB-lite"/>
    </source>
</evidence>
<accession>A0A7J6E693</accession>
<dbReference type="Pfam" id="PF10539">
    <property type="entry name" value="Dev_Cell_Death"/>
    <property type="match status" value="1"/>
</dbReference>
<feature type="domain" description="DCD" evidence="2">
    <location>
        <begin position="20"/>
        <end position="151"/>
    </location>
</feature>
<dbReference type="Proteomes" id="UP000583929">
    <property type="component" value="Unassembled WGS sequence"/>
</dbReference>
<name>A0A7J6E693_CANSA</name>
<protein>
    <recommendedName>
        <fullName evidence="2">DCD domain-containing protein</fullName>
    </recommendedName>
</protein>
<dbReference type="EMBL" id="JAATIQ010000492">
    <property type="protein sequence ID" value="KAF4353872.1"/>
    <property type="molecule type" value="Genomic_DNA"/>
</dbReference>
<feature type="region of interest" description="Disordered" evidence="1">
    <location>
        <begin position="216"/>
        <end position="276"/>
    </location>
</feature>
<sequence length="461" mass="52194">MMMTMKREPMKKKKIYGGEFPDYGAIFMSNRKTFHECLRSKLFGLPSSFSHFVDQVRSGMVLFLFEYEQRRLHGVFQACSDGEMNIVTHAYKKSSGKLFPAQVRFIRIWDCYPLDESEFRVVIEDNYFETSKFKFGLSQDQVNRLLWLFDSKRKDVGISKMLSCRRKRKLDYEFEDGEVVENERSPFCKKLSSGITVVIWNESESSPVVDYSTTNVCGSGSSSPESQVSGLSSSSGRCKGGSSETIVSEKEPESLEDSLKDVGSTEDLGDFIPLSSPDNSEFEVDCVKNDQTEFLSSLKLIFPMTLLNAEDLGKKNIDVEFATPKLDGMLSEAVPSPKAGDRQSNEGTPDSLEVKTLYSDAQDKRSSVFSRLNFSSKVIEEDGDSEFNLIPDVEEKDTTRGVYSVQEIMDSLVQKHNSWKKFKPKNVYLKQEVVDSGVRKNNVFSRLSWVSCDETEQVGLV</sequence>
<dbReference type="PANTHER" id="PTHR46444:SF9">
    <property type="entry name" value="DCD (DEVELOPMENT AND CELL DEATH) DOMAIN PROTEIN"/>
    <property type="match status" value="1"/>
</dbReference>
<dbReference type="InterPro" id="IPR013989">
    <property type="entry name" value="Dev_and_cell_death_domain"/>
</dbReference>
<dbReference type="PROSITE" id="PS51222">
    <property type="entry name" value="DCD"/>
    <property type="match status" value="1"/>
</dbReference>
<feature type="compositionally biased region" description="Basic and acidic residues" evidence="1">
    <location>
        <begin position="247"/>
        <end position="260"/>
    </location>
</feature>
<dbReference type="SMART" id="SM00767">
    <property type="entry name" value="DCD"/>
    <property type="match status" value="1"/>
</dbReference>
<feature type="region of interest" description="Disordered" evidence="1">
    <location>
        <begin position="330"/>
        <end position="351"/>
    </location>
</feature>
<evidence type="ECO:0000313" key="4">
    <source>
        <dbReference type="Proteomes" id="UP000583929"/>
    </source>
</evidence>
<reference evidence="3 4" key="1">
    <citation type="journal article" date="2020" name="bioRxiv">
        <title>Sequence and annotation of 42 cannabis genomes reveals extensive copy number variation in cannabinoid synthesis and pathogen resistance genes.</title>
        <authorList>
            <person name="Mckernan K.J."/>
            <person name="Helbert Y."/>
            <person name="Kane L.T."/>
            <person name="Ebling H."/>
            <person name="Zhang L."/>
            <person name="Liu B."/>
            <person name="Eaton Z."/>
            <person name="Mclaughlin S."/>
            <person name="Kingan S."/>
            <person name="Baybayan P."/>
            <person name="Concepcion G."/>
            <person name="Jordan M."/>
            <person name="Riva A."/>
            <person name="Barbazuk W."/>
            <person name="Harkins T."/>
        </authorList>
    </citation>
    <scope>NUCLEOTIDE SEQUENCE [LARGE SCALE GENOMIC DNA]</scope>
    <source>
        <strain evidence="4">cv. Jamaican Lion 4</strain>
        <tissue evidence="3">Leaf</tissue>
    </source>
</reference>
<keyword evidence="4" id="KW-1185">Reference proteome</keyword>